<evidence type="ECO:0000313" key="2">
    <source>
        <dbReference type="EMBL" id="MFC3110640.1"/>
    </source>
</evidence>
<evidence type="ECO:0000256" key="1">
    <source>
        <dbReference type="SAM" id="Phobius"/>
    </source>
</evidence>
<protein>
    <submittedName>
        <fullName evidence="2">DUF1345 domain-containing protein</fullName>
    </submittedName>
</protein>
<feature type="transmembrane region" description="Helical" evidence="1">
    <location>
        <begin position="38"/>
        <end position="58"/>
    </location>
</feature>
<feature type="transmembrane region" description="Helical" evidence="1">
    <location>
        <begin position="78"/>
        <end position="98"/>
    </location>
</feature>
<dbReference type="RefSeq" id="WP_390327331.1">
    <property type="nucleotide sequence ID" value="NZ_JBHRTP010000082.1"/>
</dbReference>
<organism evidence="2 3">
    <name type="scientific">Undibacterium arcticum</name>
    <dbReference type="NCBI Taxonomy" id="1762892"/>
    <lineage>
        <taxon>Bacteria</taxon>
        <taxon>Pseudomonadati</taxon>
        <taxon>Pseudomonadota</taxon>
        <taxon>Betaproteobacteria</taxon>
        <taxon>Burkholderiales</taxon>
        <taxon>Oxalobacteraceae</taxon>
        <taxon>Undibacterium</taxon>
    </lineage>
</organism>
<keyword evidence="1" id="KW-0812">Transmembrane</keyword>
<keyword evidence="3" id="KW-1185">Reference proteome</keyword>
<name>A0ABV7FAL1_9BURK</name>
<keyword evidence="1" id="KW-0472">Membrane</keyword>
<feature type="transmembrane region" description="Helical" evidence="1">
    <location>
        <begin position="110"/>
        <end position="136"/>
    </location>
</feature>
<gene>
    <name evidence="2" type="ORF">ACFOFO_22220</name>
</gene>
<dbReference type="Pfam" id="PF07077">
    <property type="entry name" value="DUF1345"/>
    <property type="match status" value="1"/>
</dbReference>
<reference evidence="3" key="1">
    <citation type="journal article" date="2019" name="Int. J. Syst. Evol. Microbiol.">
        <title>The Global Catalogue of Microorganisms (GCM) 10K type strain sequencing project: providing services to taxonomists for standard genome sequencing and annotation.</title>
        <authorList>
            <consortium name="The Broad Institute Genomics Platform"/>
            <consortium name="The Broad Institute Genome Sequencing Center for Infectious Disease"/>
            <person name="Wu L."/>
            <person name="Ma J."/>
        </authorList>
    </citation>
    <scope>NUCLEOTIDE SEQUENCE [LARGE SCALE GENOMIC DNA]</scope>
    <source>
        <strain evidence="3">KCTC 42986</strain>
    </source>
</reference>
<dbReference type="InterPro" id="IPR009781">
    <property type="entry name" value="DUF1345"/>
</dbReference>
<dbReference type="Proteomes" id="UP001595530">
    <property type="component" value="Unassembled WGS sequence"/>
</dbReference>
<accession>A0ABV7FAL1</accession>
<feature type="transmembrane region" description="Helical" evidence="1">
    <location>
        <begin position="12"/>
        <end position="32"/>
    </location>
</feature>
<feature type="transmembrane region" description="Helical" evidence="1">
    <location>
        <begin position="190"/>
        <end position="213"/>
    </location>
</feature>
<sequence>MHPVHRFVRHRPRLIVAIAIGAAIAFALPSQWQFISRFLIGWNVGVWAYLALIGWMMLHADHVRIRQLAAQEDKSGAAVLAIMSIAAVASLAAIVLELSTVKEMTTGFRAYHYLLTAVTLIGSWLLVGVTFTFHYASMFYRASSERRPIIFPEGEQQPNYWDFLYFAFTIAVAAQTADINIQSRSMRKAVLAQSVLSFLFNAAILGFSINIAAGLV</sequence>
<keyword evidence="1" id="KW-1133">Transmembrane helix</keyword>
<evidence type="ECO:0000313" key="3">
    <source>
        <dbReference type="Proteomes" id="UP001595530"/>
    </source>
</evidence>
<proteinExistence type="predicted"/>
<dbReference type="EMBL" id="JBHRTP010000082">
    <property type="protein sequence ID" value="MFC3110640.1"/>
    <property type="molecule type" value="Genomic_DNA"/>
</dbReference>
<comment type="caution">
    <text evidence="2">The sequence shown here is derived from an EMBL/GenBank/DDBJ whole genome shotgun (WGS) entry which is preliminary data.</text>
</comment>